<name>A0A9D1JUZ2_9FIRM</name>
<feature type="transmembrane region" description="Helical" evidence="6">
    <location>
        <begin position="161"/>
        <end position="183"/>
    </location>
</feature>
<comment type="caution">
    <text evidence="8">The sequence shown here is derived from an EMBL/GenBank/DDBJ whole genome shotgun (WGS) entry which is preliminary data.</text>
</comment>
<reference evidence="8" key="1">
    <citation type="submission" date="2020-10" db="EMBL/GenBank/DDBJ databases">
        <authorList>
            <person name="Gilroy R."/>
        </authorList>
    </citation>
    <scope>NUCLEOTIDE SEQUENCE</scope>
    <source>
        <strain evidence="8">ChiHjej10B9-9673</strain>
    </source>
</reference>
<dbReference type="PANTHER" id="PTHR12677">
    <property type="entry name" value="GOLGI APPARATUS MEMBRANE PROTEIN TVP38-RELATED"/>
    <property type="match status" value="1"/>
</dbReference>
<comment type="similarity">
    <text evidence="6">Belongs to the TVP38/TMEM64 family.</text>
</comment>
<evidence type="ECO:0000256" key="2">
    <source>
        <dbReference type="ARBA" id="ARBA00022475"/>
    </source>
</evidence>
<feature type="transmembrane region" description="Helical" evidence="6">
    <location>
        <begin position="90"/>
        <end position="115"/>
    </location>
</feature>
<dbReference type="GO" id="GO:0005886">
    <property type="term" value="C:plasma membrane"/>
    <property type="evidence" value="ECO:0007669"/>
    <property type="project" value="UniProtKB-SubCell"/>
</dbReference>
<accession>A0A9D1JUZ2</accession>
<evidence type="ECO:0000256" key="3">
    <source>
        <dbReference type="ARBA" id="ARBA00022692"/>
    </source>
</evidence>
<protein>
    <recommendedName>
        <fullName evidence="6">TVP38/TMEM64 family membrane protein</fullName>
    </recommendedName>
</protein>
<dbReference type="InterPro" id="IPR032816">
    <property type="entry name" value="VTT_dom"/>
</dbReference>
<sequence length="247" mass="26825">MADKSRPELSERAKKIIAAASIAVFVLLTLAITWFVGRPLIEYLREPEKFRAWVDGAGVMGRVYFLGIQILQVVVAIIPGEPVEIGAGYAFGAVEGTLLCMLGTVIGSMAVYFFVRRFGIKAVEIFFPVKKIERLRFLNTVQKRDALMFLLMFIPGTPKDLLGYLAPIVGLSPGAWLFITSVARIPSIVTSTVGGGALGGQNYGFAVAAFAVTLLISGIGLLIYRRICAIHARREAGKREKEDGKDG</sequence>
<evidence type="ECO:0000256" key="5">
    <source>
        <dbReference type="ARBA" id="ARBA00023136"/>
    </source>
</evidence>
<evidence type="ECO:0000256" key="1">
    <source>
        <dbReference type="ARBA" id="ARBA00004651"/>
    </source>
</evidence>
<comment type="subcellular location">
    <subcellularLocation>
        <location evidence="1 6">Cell membrane</location>
        <topology evidence="1 6">Multi-pass membrane protein</topology>
    </subcellularLocation>
</comment>
<dbReference type="AlphaFoldDB" id="A0A9D1JUZ2"/>
<dbReference type="Proteomes" id="UP000824001">
    <property type="component" value="Unassembled WGS sequence"/>
</dbReference>
<dbReference type="EMBL" id="DVJK01000050">
    <property type="protein sequence ID" value="HIS66263.1"/>
    <property type="molecule type" value="Genomic_DNA"/>
</dbReference>
<dbReference type="InterPro" id="IPR015414">
    <property type="entry name" value="TMEM64"/>
</dbReference>
<feature type="transmembrane region" description="Helical" evidence="6">
    <location>
        <begin position="16"/>
        <end position="36"/>
    </location>
</feature>
<feature type="domain" description="VTT" evidence="7">
    <location>
        <begin position="78"/>
        <end position="193"/>
    </location>
</feature>
<dbReference type="PANTHER" id="PTHR12677:SF49">
    <property type="entry name" value="TVP38_TMEM64 FAMILY MEMBRANE PROTEIN"/>
    <property type="match status" value="1"/>
</dbReference>
<keyword evidence="3 6" id="KW-0812">Transmembrane</keyword>
<keyword evidence="4 6" id="KW-1133">Transmembrane helix</keyword>
<organism evidence="8 9">
    <name type="scientific">Candidatus Scatomorpha merdipullorum</name>
    <dbReference type="NCBI Taxonomy" id="2840927"/>
    <lineage>
        <taxon>Bacteria</taxon>
        <taxon>Bacillati</taxon>
        <taxon>Bacillota</taxon>
        <taxon>Clostridia</taxon>
        <taxon>Eubacteriales</taxon>
        <taxon>Candidatus Scatomorpha</taxon>
    </lineage>
</organism>
<gene>
    <name evidence="8" type="ORF">IAC18_01745</name>
</gene>
<evidence type="ECO:0000313" key="8">
    <source>
        <dbReference type="EMBL" id="HIS66263.1"/>
    </source>
</evidence>
<evidence type="ECO:0000256" key="6">
    <source>
        <dbReference type="RuleBase" id="RU366058"/>
    </source>
</evidence>
<proteinExistence type="inferred from homology"/>
<evidence type="ECO:0000256" key="4">
    <source>
        <dbReference type="ARBA" id="ARBA00022989"/>
    </source>
</evidence>
<dbReference type="Pfam" id="PF09335">
    <property type="entry name" value="VTT_dom"/>
    <property type="match status" value="1"/>
</dbReference>
<reference evidence="8" key="2">
    <citation type="journal article" date="2021" name="PeerJ">
        <title>Extensive microbial diversity within the chicken gut microbiome revealed by metagenomics and culture.</title>
        <authorList>
            <person name="Gilroy R."/>
            <person name="Ravi A."/>
            <person name="Getino M."/>
            <person name="Pursley I."/>
            <person name="Horton D.L."/>
            <person name="Alikhan N.F."/>
            <person name="Baker D."/>
            <person name="Gharbi K."/>
            <person name="Hall N."/>
            <person name="Watson M."/>
            <person name="Adriaenssens E.M."/>
            <person name="Foster-Nyarko E."/>
            <person name="Jarju S."/>
            <person name="Secka A."/>
            <person name="Antonio M."/>
            <person name="Oren A."/>
            <person name="Chaudhuri R.R."/>
            <person name="La Ragione R."/>
            <person name="Hildebrand F."/>
            <person name="Pallen M.J."/>
        </authorList>
    </citation>
    <scope>NUCLEOTIDE SEQUENCE</scope>
    <source>
        <strain evidence="8">ChiHjej10B9-9673</strain>
    </source>
</reference>
<keyword evidence="2 6" id="KW-1003">Cell membrane</keyword>
<keyword evidence="5 6" id="KW-0472">Membrane</keyword>
<evidence type="ECO:0000313" key="9">
    <source>
        <dbReference type="Proteomes" id="UP000824001"/>
    </source>
</evidence>
<evidence type="ECO:0000259" key="7">
    <source>
        <dbReference type="Pfam" id="PF09335"/>
    </source>
</evidence>
<feature type="transmembrane region" description="Helical" evidence="6">
    <location>
        <begin position="203"/>
        <end position="224"/>
    </location>
</feature>
<feature type="transmembrane region" description="Helical" evidence="6">
    <location>
        <begin position="57"/>
        <end position="78"/>
    </location>
</feature>